<evidence type="ECO:0000313" key="4">
    <source>
        <dbReference type="Proteomes" id="UP000030645"/>
    </source>
</evidence>
<feature type="domain" description="Terpene synthase metal-binding" evidence="2">
    <location>
        <begin position="48"/>
        <end position="81"/>
    </location>
</feature>
<dbReference type="Proteomes" id="UP000030645">
    <property type="component" value="Unassembled WGS sequence"/>
</dbReference>
<feature type="region of interest" description="Disordered" evidence="1">
    <location>
        <begin position="1"/>
        <end position="29"/>
    </location>
</feature>
<evidence type="ECO:0000256" key="1">
    <source>
        <dbReference type="SAM" id="MobiDB-lite"/>
    </source>
</evidence>
<keyword evidence="4" id="KW-1185">Reference proteome</keyword>
<dbReference type="InterPro" id="IPR008949">
    <property type="entry name" value="Isoprenoid_synthase_dom_sf"/>
</dbReference>
<organism evidence="3 4">
    <name type="scientific">Morus notabilis</name>
    <dbReference type="NCBI Taxonomy" id="981085"/>
    <lineage>
        <taxon>Eukaryota</taxon>
        <taxon>Viridiplantae</taxon>
        <taxon>Streptophyta</taxon>
        <taxon>Embryophyta</taxon>
        <taxon>Tracheophyta</taxon>
        <taxon>Spermatophyta</taxon>
        <taxon>Magnoliopsida</taxon>
        <taxon>eudicotyledons</taxon>
        <taxon>Gunneridae</taxon>
        <taxon>Pentapetalae</taxon>
        <taxon>rosids</taxon>
        <taxon>fabids</taxon>
        <taxon>Rosales</taxon>
        <taxon>Moraceae</taxon>
        <taxon>Moreae</taxon>
        <taxon>Morus</taxon>
    </lineage>
</organism>
<name>W9QQN3_9ROSA</name>
<dbReference type="GO" id="GO:0000287">
    <property type="term" value="F:magnesium ion binding"/>
    <property type="evidence" value="ECO:0007669"/>
    <property type="project" value="InterPro"/>
</dbReference>
<dbReference type="Gene3D" id="1.10.600.10">
    <property type="entry name" value="Farnesyl Diphosphate Synthase"/>
    <property type="match status" value="1"/>
</dbReference>
<dbReference type="AlphaFoldDB" id="W9QQN3"/>
<protein>
    <submittedName>
        <fullName evidence="3">Pinene synthase</fullName>
    </submittedName>
</protein>
<accession>W9QQN3</accession>
<sequence length="152" mass="17053">MVTGDDRLSRPPISEKQPPVTGAGHQSPESAMVELTIGRRRMGWKGSLGFEQERKHIATGIECYMRQHGVSEREVCDEFDKDFSASPAKNSNLLNQSSRPCKISQSKMEAGRLFNLMDNKTNFVETSQPFKSCVLFFNFSCFTPFLLAEGPI</sequence>
<dbReference type="GO" id="GO:0010333">
    <property type="term" value="F:terpene synthase activity"/>
    <property type="evidence" value="ECO:0007669"/>
    <property type="project" value="InterPro"/>
</dbReference>
<reference evidence="4" key="1">
    <citation type="submission" date="2013-01" db="EMBL/GenBank/DDBJ databases">
        <title>Draft Genome Sequence of a Mulberry Tree, Morus notabilis C.K. Schneid.</title>
        <authorList>
            <person name="He N."/>
            <person name="Zhao S."/>
        </authorList>
    </citation>
    <scope>NUCLEOTIDE SEQUENCE</scope>
</reference>
<evidence type="ECO:0000313" key="3">
    <source>
        <dbReference type="EMBL" id="EXB50948.1"/>
    </source>
</evidence>
<dbReference type="Pfam" id="PF03936">
    <property type="entry name" value="Terpene_synth_C"/>
    <property type="match status" value="1"/>
</dbReference>
<proteinExistence type="predicted"/>
<dbReference type="SUPFAM" id="SSF48576">
    <property type="entry name" value="Terpenoid synthases"/>
    <property type="match status" value="1"/>
</dbReference>
<evidence type="ECO:0000259" key="2">
    <source>
        <dbReference type="Pfam" id="PF03936"/>
    </source>
</evidence>
<dbReference type="EMBL" id="KE344017">
    <property type="protein sequence ID" value="EXB50948.1"/>
    <property type="molecule type" value="Genomic_DNA"/>
</dbReference>
<gene>
    <name evidence="3" type="ORF">L484_021176</name>
</gene>
<dbReference type="InterPro" id="IPR005630">
    <property type="entry name" value="Terpene_synthase_metal-bd"/>
</dbReference>